<evidence type="ECO:0000313" key="4">
    <source>
        <dbReference type="Proteomes" id="UP000218811"/>
    </source>
</evidence>
<dbReference type="InterPro" id="IPR038763">
    <property type="entry name" value="DHH_sf"/>
</dbReference>
<organism evidence="3 4">
    <name type="scientific">Wolfiporia cocos (strain MD-104)</name>
    <name type="common">Brown rot fungus</name>
    <dbReference type="NCBI Taxonomy" id="742152"/>
    <lineage>
        <taxon>Eukaryota</taxon>
        <taxon>Fungi</taxon>
        <taxon>Dikarya</taxon>
        <taxon>Basidiomycota</taxon>
        <taxon>Agaricomycotina</taxon>
        <taxon>Agaricomycetes</taxon>
        <taxon>Polyporales</taxon>
        <taxon>Phaeolaceae</taxon>
        <taxon>Wolfiporia</taxon>
    </lineage>
</organism>
<dbReference type="GO" id="GO:0004527">
    <property type="term" value="F:exonuclease activity"/>
    <property type="evidence" value="ECO:0007669"/>
    <property type="project" value="UniProtKB-KW"/>
</dbReference>
<dbReference type="OMA" id="MGTHGDL"/>
<dbReference type="Gene3D" id="3.90.1640.30">
    <property type="match status" value="1"/>
</dbReference>
<dbReference type="EMBL" id="KB467831">
    <property type="protein sequence ID" value="PCH32970.1"/>
    <property type="molecule type" value="Genomic_DNA"/>
</dbReference>
<dbReference type="Pfam" id="PF01368">
    <property type="entry name" value="DHH"/>
    <property type="match status" value="1"/>
</dbReference>
<dbReference type="PANTHER" id="PTHR30255">
    <property type="entry name" value="SINGLE-STRANDED-DNA-SPECIFIC EXONUCLEASE RECJ"/>
    <property type="match status" value="1"/>
</dbReference>
<dbReference type="PANTHER" id="PTHR30255:SF2">
    <property type="entry name" value="SINGLE-STRANDED-DNA-SPECIFIC EXONUCLEASE RECJ"/>
    <property type="match status" value="1"/>
</dbReference>
<dbReference type="STRING" id="742152.A0A2H3ISL6"/>
<dbReference type="InterPro" id="IPR001667">
    <property type="entry name" value="DDH_dom"/>
</dbReference>
<dbReference type="AlphaFoldDB" id="A0A2H3ISL6"/>
<dbReference type="Proteomes" id="UP000218811">
    <property type="component" value="Unassembled WGS sequence"/>
</dbReference>
<feature type="region of interest" description="Disordered" evidence="1">
    <location>
        <begin position="391"/>
        <end position="419"/>
    </location>
</feature>
<evidence type="ECO:0000259" key="2">
    <source>
        <dbReference type="Pfam" id="PF01368"/>
    </source>
</evidence>
<dbReference type="SUPFAM" id="SSF64182">
    <property type="entry name" value="DHH phosphoesterases"/>
    <property type="match status" value="1"/>
</dbReference>
<name>A0A2H3ISL6_WOLCO</name>
<reference evidence="3 4" key="1">
    <citation type="journal article" date="2012" name="Science">
        <title>The Paleozoic origin of enzymatic lignin decomposition reconstructed from 31 fungal genomes.</title>
        <authorList>
            <person name="Floudas D."/>
            <person name="Binder M."/>
            <person name="Riley R."/>
            <person name="Barry K."/>
            <person name="Blanchette R.A."/>
            <person name="Henrissat B."/>
            <person name="Martinez A.T."/>
            <person name="Otillar R."/>
            <person name="Spatafora J.W."/>
            <person name="Yadav J.S."/>
            <person name="Aerts A."/>
            <person name="Benoit I."/>
            <person name="Boyd A."/>
            <person name="Carlson A."/>
            <person name="Copeland A."/>
            <person name="Coutinho P.M."/>
            <person name="de Vries R.P."/>
            <person name="Ferreira P."/>
            <person name="Findley K."/>
            <person name="Foster B."/>
            <person name="Gaskell J."/>
            <person name="Glotzer D."/>
            <person name="Gorecki P."/>
            <person name="Heitman J."/>
            <person name="Hesse C."/>
            <person name="Hori C."/>
            <person name="Igarashi K."/>
            <person name="Jurgens J.A."/>
            <person name="Kallen N."/>
            <person name="Kersten P."/>
            <person name="Kohler A."/>
            <person name="Kuees U."/>
            <person name="Kumar T.K.A."/>
            <person name="Kuo A."/>
            <person name="LaButti K."/>
            <person name="Larrondo L.F."/>
            <person name="Lindquist E."/>
            <person name="Ling A."/>
            <person name="Lombard V."/>
            <person name="Lucas S."/>
            <person name="Lundell T."/>
            <person name="Martin R."/>
            <person name="McLaughlin D.J."/>
            <person name="Morgenstern I."/>
            <person name="Morin E."/>
            <person name="Murat C."/>
            <person name="Nagy L.G."/>
            <person name="Nolan M."/>
            <person name="Ohm R.A."/>
            <person name="Patyshakuliyeva A."/>
            <person name="Rokas A."/>
            <person name="Ruiz-Duenas F.J."/>
            <person name="Sabat G."/>
            <person name="Salamov A."/>
            <person name="Samejima M."/>
            <person name="Schmutz J."/>
            <person name="Slot J.C."/>
            <person name="St John F."/>
            <person name="Stenlid J."/>
            <person name="Sun H."/>
            <person name="Sun S."/>
            <person name="Syed K."/>
            <person name="Tsang A."/>
            <person name="Wiebenga A."/>
            <person name="Young D."/>
            <person name="Pisabarro A."/>
            <person name="Eastwood D.C."/>
            <person name="Martin F."/>
            <person name="Cullen D."/>
            <person name="Grigoriev I.V."/>
            <person name="Hibbett D.S."/>
        </authorList>
    </citation>
    <scope>NUCLEOTIDE SEQUENCE [LARGE SCALE GENOMIC DNA]</scope>
    <source>
        <strain evidence="3 4">MD-104</strain>
    </source>
</reference>
<evidence type="ECO:0000256" key="1">
    <source>
        <dbReference type="SAM" id="MobiDB-lite"/>
    </source>
</evidence>
<dbReference type="OrthoDB" id="284473at2759"/>
<evidence type="ECO:0000313" key="3">
    <source>
        <dbReference type="EMBL" id="PCH32970.1"/>
    </source>
</evidence>
<accession>A0A2H3ISL6</accession>
<keyword evidence="4" id="KW-1185">Reference proteome</keyword>
<dbReference type="InterPro" id="IPR051673">
    <property type="entry name" value="SSDNA_exonuclease_RecJ"/>
</dbReference>
<protein>
    <submittedName>
        <fullName evidence="3">DHH phosphoesterase</fullName>
    </submittedName>
</protein>
<feature type="domain" description="DDH" evidence="2">
    <location>
        <begin position="19"/>
        <end position="139"/>
    </location>
</feature>
<proteinExistence type="predicted"/>
<gene>
    <name evidence="3" type="ORF">WOLCODRAFT_159742</name>
</gene>
<sequence>MDVARTFLRDCAAAKLPTLILPDKDADGLCSGLILYCTLLALGLPPSLLSVHFVAKGSNVHSAEERAQIALFDARYVVLADQGSRPGPAIVNHPEAKALIVDHHLSNEFPNGAFVLSSAHHEPVATSSTLAYLLCRPLIPPTAPGNIMEKLEYLCVMGTMGDLGTSFKWEPPFPNMRACTKKWTKKVLGDAVSLLNAPRRCARYNVRAAWDALWDAPSPRALVSPSSPHAQRLYDARAEVRAEVERCTHTAPVFSGDGRVALVRISSGAQVHPLIATRWASTLKSARLEMVMCANSGYLPGVGVTNFACRVARCTLSRAKPKTRVQSADVGEDGINIIEMLKGYAARVPGLQEAMGEDFARGHKQASGGIVRTEQFERLWAAMLAAEPEVTEGKRPRKKLRAAEAPVQKNTLEGWIKKP</sequence>